<evidence type="ECO:0000313" key="7">
    <source>
        <dbReference type="Proteomes" id="UP001381693"/>
    </source>
</evidence>
<reference evidence="6 7" key="1">
    <citation type="submission" date="2023-11" db="EMBL/GenBank/DDBJ databases">
        <title>Halocaridina rubra genome assembly.</title>
        <authorList>
            <person name="Smith C."/>
        </authorList>
    </citation>
    <scope>NUCLEOTIDE SEQUENCE [LARGE SCALE GENOMIC DNA]</scope>
    <source>
        <strain evidence="6">EP-1</strain>
        <tissue evidence="6">Whole</tissue>
    </source>
</reference>
<dbReference type="AlphaFoldDB" id="A0AAN8ZY38"/>
<evidence type="ECO:0000256" key="1">
    <source>
        <dbReference type="ARBA" id="ARBA00002210"/>
    </source>
</evidence>
<proteinExistence type="inferred from homology"/>
<gene>
    <name evidence="6" type="primary">TSR2</name>
    <name evidence="6" type="ORF">SK128_022572</name>
</gene>
<name>A0AAN8ZY38_HALRR</name>
<feature type="compositionally biased region" description="Basic and acidic residues" evidence="5">
    <location>
        <begin position="152"/>
        <end position="169"/>
    </location>
</feature>
<dbReference type="Proteomes" id="UP001381693">
    <property type="component" value="Unassembled WGS sequence"/>
</dbReference>
<keyword evidence="4" id="KW-0698">rRNA processing</keyword>
<evidence type="ECO:0000313" key="6">
    <source>
        <dbReference type="EMBL" id="KAK7063282.1"/>
    </source>
</evidence>
<evidence type="ECO:0000256" key="3">
    <source>
        <dbReference type="ARBA" id="ARBA00017551"/>
    </source>
</evidence>
<evidence type="ECO:0000256" key="5">
    <source>
        <dbReference type="SAM" id="MobiDB-lite"/>
    </source>
</evidence>
<protein>
    <recommendedName>
        <fullName evidence="3">Pre-rRNA-processing protein TSR2 homolog</fullName>
    </recommendedName>
</protein>
<keyword evidence="7" id="KW-1185">Reference proteome</keyword>
<organism evidence="6 7">
    <name type="scientific">Halocaridina rubra</name>
    <name type="common">Hawaiian red shrimp</name>
    <dbReference type="NCBI Taxonomy" id="373956"/>
    <lineage>
        <taxon>Eukaryota</taxon>
        <taxon>Metazoa</taxon>
        <taxon>Ecdysozoa</taxon>
        <taxon>Arthropoda</taxon>
        <taxon>Crustacea</taxon>
        <taxon>Multicrustacea</taxon>
        <taxon>Malacostraca</taxon>
        <taxon>Eumalacostraca</taxon>
        <taxon>Eucarida</taxon>
        <taxon>Decapoda</taxon>
        <taxon>Pleocyemata</taxon>
        <taxon>Caridea</taxon>
        <taxon>Atyoidea</taxon>
        <taxon>Atyidae</taxon>
        <taxon>Halocaridina</taxon>
    </lineage>
</organism>
<dbReference type="InterPro" id="IPR019398">
    <property type="entry name" value="Pre-rRNA_process_TSR2"/>
</dbReference>
<feature type="region of interest" description="Disordered" evidence="5">
    <location>
        <begin position="144"/>
        <end position="186"/>
    </location>
</feature>
<dbReference type="EMBL" id="JAXCGZ010020889">
    <property type="protein sequence ID" value="KAK7063282.1"/>
    <property type="molecule type" value="Genomic_DNA"/>
</dbReference>
<evidence type="ECO:0000256" key="4">
    <source>
        <dbReference type="ARBA" id="ARBA00022552"/>
    </source>
</evidence>
<comment type="similarity">
    <text evidence="2">Belongs to the TSR2 family.</text>
</comment>
<comment type="caution">
    <text evidence="6">The sequence shown here is derived from an EMBL/GenBank/DDBJ whole genome shotgun (WGS) entry which is preliminary data.</text>
</comment>
<dbReference type="Pfam" id="PF10273">
    <property type="entry name" value="WGG"/>
    <property type="match status" value="1"/>
</dbReference>
<sequence>MYPVFKDAVASSLSNWNALQFAVQQETGGPESKTIADWMVGVVEQFFYENDDLDPDEVADFLSTVMDQELNTHVEDQSDCELGQLLCRFFKLCASGQESQVLDEISKMPKITLGSCNIQEDSCKENDSAAYSVEAGFSSLHLNGESSNTYESMHEEPARELTDLEKQQQQDEADGWTVIRKGNRKR</sequence>
<accession>A0AAN8ZY38</accession>
<evidence type="ECO:0000256" key="2">
    <source>
        <dbReference type="ARBA" id="ARBA00006524"/>
    </source>
</evidence>
<dbReference type="GO" id="GO:0006364">
    <property type="term" value="P:rRNA processing"/>
    <property type="evidence" value="ECO:0007669"/>
    <property type="project" value="UniProtKB-KW"/>
</dbReference>
<dbReference type="PANTHER" id="PTHR21250">
    <property type="entry name" value="PRE-RRNA-PROCESSING PROTEIN TSR2 HOMOLOG"/>
    <property type="match status" value="1"/>
</dbReference>
<comment type="function">
    <text evidence="1">May be involved in 20S pre-rRNA processing.</text>
</comment>